<comment type="similarity">
    <text evidence="1">Belongs to the ubiquitin family. SUMO subfamily.</text>
</comment>
<accession>A0A8S1DXA4</accession>
<evidence type="ECO:0000259" key="2">
    <source>
        <dbReference type="PROSITE" id="PS50053"/>
    </source>
</evidence>
<dbReference type="SUPFAM" id="SSF54236">
    <property type="entry name" value="Ubiquitin-like"/>
    <property type="match status" value="1"/>
</dbReference>
<dbReference type="InterPro" id="IPR000626">
    <property type="entry name" value="Ubiquitin-like_dom"/>
</dbReference>
<dbReference type="PROSITE" id="PS50053">
    <property type="entry name" value="UBIQUITIN_2"/>
    <property type="match status" value="1"/>
</dbReference>
<sequence>MSDEEKDIKPEKKLITIKAMAMSDQSVIVFQTKPTNTFKKLMEAYAKRLNLDLESLRFHFDGVRVNKQNTPDEIGMTDGDVLEVNVHQDGGGPSQWAN</sequence>
<name>A0A8S1DXA4_9INSE</name>
<dbReference type="AlphaFoldDB" id="A0A8S1DXA4"/>
<protein>
    <recommendedName>
        <fullName evidence="2">Ubiquitin-like domain-containing protein</fullName>
    </recommendedName>
</protein>
<evidence type="ECO:0000256" key="1">
    <source>
        <dbReference type="ARBA" id="ARBA00009185"/>
    </source>
</evidence>
<dbReference type="Pfam" id="PF11976">
    <property type="entry name" value="Rad60-SLD"/>
    <property type="match status" value="1"/>
</dbReference>
<dbReference type="OrthoDB" id="442921at2759"/>
<keyword evidence="5" id="KW-1185">Reference proteome</keyword>
<gene>
    <name evidence="3" type="ORF">CLODIP_2_CD03111</name>
    <name evidence="4" type="ORF">CLODIP_2_CD12888</name>
</gene>
<evidence type="ECO:0000313" key="5">
    <source>
        <dbReference type="Proteomes" id="UP000494165"/>
    </source>
</evidence>
<comment type="caution">
    <text evidence="3">The sequence shown here is derived from an EMBL/GenBank/DDBJ whole genome shotgun (WGS) entry which is preliminary data.</text>
</comment>
<dbReference type="CDD" id="cd01763">
    <property type="entry name" value="Ubl_SUMO_like"/>
    <property type="match status" value="1"/>
</dbReference>
<evidence type="ECO:0000313" key="4">
    <source>
        <dbReference type="EMBL" id="CAB3386352.1"/>
    </source>
</evidence>
<dbReference type="Gene3D" id="3.10.20.90">
    <property type="entry name" value="Phosphatidylinositol 3-kinase Catalytic Subunit, Chain A, domain 1"/>
    <property type="match status" value="1"/>
</dbReference>
<proteinExistence type="inferred from homology"/>
<reference evidence="3 5" key="1">
    <citation type="submission" date="2020-04" db="EMBL/GenBank/DDBJ databases">
        <authorList>
            <person name="Alioto T."/>
            <person name="Alioto T."/>
            <person name="Gomez Garrido J."/>
        </authorList>
    </citation>
    <scope>NUCLEOTIDE SEQUENCE [LARGE SCALE GENOMIC DNA]</scope>
</reference>
<dbReference type="InterPro" id="IPR022617">
    <property type="entry name" value="Rad60/SUMO-like_dom"/>
</dbReference>
<evidence type="ECO:0000313" key="3">
    <source>
        <dbReference type="EMBL" id="CAB3385672.1"/>
    </source>
</evidence>
<dbReference type="EMBL" id="CADEPI010000427">
    <property type="protein sequence ID" value="CAB3385672.1"/>
    <property type="molecule type" value="Genomic_DNA"/>
</dbReference>
<dbReference type="PANTHER" id="PTHR10562">
    <property type="entry name" value="SMALL UBIQUITIN-RELATED MODIFIER"/>
    <property type="match status" value="1"/>
</dbReference>
<feature type="domain" description="Ubiquitin-like" evidence="2">
    <location>
        <begin position="15"/>
        <end position="91"/>
    </location>
</feature>
<dbReference type="Proteomes" id="UP000494165">
    <property type="component" value="Unassembled WGS sequence"/>
</dbReference>
<organism evidence="3 5">
    <name type="scientific">Cloeon dipterum</name>
    <dbReference type="NCBI Taxonomy" id="197152"/>
    <lineage>
        <taxon>Eukaryota</taxon>
        <taxon>Metazoa</taxon>
        <taxon>Ecdysozoa</taxon>
        <taxon>Arthropoda</taxon>
        <taxon>Hexapoda</taxon>
        <taxon>Insecta</taxon>
        <taxon>Pterygota</taxon>
        <taxon>Palaeoptera</taxon>
        <taxon>Ephemeroptera</taxon>
        <taxon>Pisciforma</taxon>
        <taxon>Baetidae</taxon>
        <taxon>Cloeon</taxon>
    </lineage>
</organism>
<dbReference type="InterPro" id="IPR029071">
    <property type="entry name" value="Ubiquitin-like_domsf"/>
</dbReference>
<dbReference type="EMBL" id="CADEPI010000476">
    <property type="protein sequence ID" value="CAB3386352.1"/>
    <property type="molecule type" value="Genomic_DNA"/>
</dbReference>